<dbReference type="Proteomes" id="UP001602322">
    <property type="component" value="Unassembled WGS sequence"/>
</dbReference>
<dbReference type="InterPro" id="IPR036291">
    <property type="entry name" value="NAD(P)-bd_dom_sf"/>
</dbReference>
<dbReference type="Pfam" id="PF08659">
    <property type="entry name" value="KR"/>
    <property type="match status" value="1"/>
</dbReference>
<reference evidence="4 5" key="1">
    <citation type="submission" date="2024-10" db="EMBL/GenBank/DDBJ databases">
        <title>The Natural Products Discovery Center: Release of the First 8490 Sequenced Strains for Exploring Actinobacteria Biosynthetic Diversity.</title>
        <authorList>
            <person name="Kalkreuter E."/>
            <person name="Kautsar S.A."/>
            <person name="Yang D."/>
            <person name="Bader C.D."/>
            <person name="Teijaro C.N."/>
            <person name="Fluegel L."/>
            <person name="Davis C.M."/>
            <person name="Simpson J.R."/>
            <person name="Lauterbach L."/>
            <person name="Steele A.D."/>
            <person name="Gui C."/>
            <person name="Meng S."/>
            <person name="Li G."/>
            <person name="Viehrig K."/>
            <person name="Ye F."/>
            <person name="Su P."/>
            <person name="Kiefer A.F."/>
            <person name="Nichols A."/>
            <person name="Cepeda A.J."/>
            <person name="Yan W."/>
            <person name="Fan B."/>
            <person name="Jiang Y."/>
            <person name="Adhikari A."/>
            <person name="Zheng C.-J."/>
            <person name="Schuster L."/>
            <person name="Cowan T.M."/>
            <person name="Smanski M.J."/>
            <person name="Chevrette M.G."/>
            <person name="De Carvalho L.P.S."/>
            <person name="Shen B."/>
        </authorList>
    </citation>
    <scope>NUCLEOTIDE SEQUENCE [LARGE SCALE GENOMIC DNA]</scope>
    <source>
        <strain evidence="4 5">NPDC012540</strain>
    </source>
</reference>
<gene>
    <name evidence="4" type="ORF">ACFY8O_34435</name>
</gene>
<proteinExistence type="predicted"/>
<organism evidence="4 5">
    <name type="scientific">Streptomyces argenteolus</name>
    <dbReference type="NCBI Taxonomy" id="67274"/>
    <lineage>
        <taxon>Bacteria</taxon>
        <taxon>Bacillati</taxon>
        <taxon>Actinomycetota</taxon>
        <taxon>Actinomycetes</taxon>
        <taxon>Kitasatosporales</taxon>
        <taxon>Streptomycetaceae</taxon>
        <taxon>Streptomyces</taxon>
    </lineage>
</organism>
<dbReference type="InterPro" id="IPR049551">
    <property type="entry name" value="PKS_DH_C"/>
</dbReference>
<dbReference type="EC" id="1.1.1.-" evidence="4"/>
<evidence type="ECO:0000313" key="4">
    <source>
        <dbReference type="EMBL" id="MFF5900981.1"/>
    </source>
</evidence>
<dbReference type="PANTHER" id="PTHR43775:SF51">
    <property type="entry name" value="INACTIVE PHENOLPHTHIOCEROL SYNTHESIS POLYKETIDE SYNTHASE TYPE I PKS1-RELATED"/>
    <property type="match status" value="1"/>
</dbReference>
<name>A0ABW6XGW5_9ACTN</name>
<keyword evidence="5" id="KW-1185">Reference proteome</keyword>
<feature type="non-terminal residue" evidence="4">
    <location>
        <position position="535"/>
    </location>
</feature>
<protein>
    <submittedName>
        <fullName evidence="4">SDR family oxidoreductase</fullName>
        <ecNumber evidence="4">1.1.1.-</ecNumber>
    </submittedName>
</protein>
<dbReference type="Pfam" id="PF22953">
    <property type="entry name" value="SpnB_Rossmann"/>
    <property type="match status" value="1"/>
</dbReference>
<evidence type="ECO:0000259" key="3">
    <source>
        <dbReference type="SMART" id="SM00822"/>
    </source>
</evidence>
<dbReference type="InterPro" id="IPR013968">
    <property type="entry name" value="PKS_KR"/>
</dbReference>
<sequence length="535" mass="53607">EEIFAEVALPDEAREEAGRFGLHPALLDAALHAVVLSGGEGESEPVLPFSWSGVSLHAVGAARARVRVVRSGGSDVSLWVADGAGRPVASVGRLASRRVSAEQLAGGGRVFHDGMFRLDWLPATVSAVSSSKTPAVGGWGLWEDVVGGAGPVSGVVVLRCGGVGSGPGVVRGVVSGVLGVVQEWLEGERFAGARLVIVTRGAVSVDGGDVSDLAGAAVWGLVRSAQAGAPDRFVLADLGEGVGLEDGLAVAVSVGEPQVVVRGDGARVARLGRVAVEVTALSPAGELVPASGEASSSPVVGVPVGGFGSGAVLVTGASGLLGGLVARRLVSVHGVRDLVLVSRRGLGAAGAGALVAELEAAGARVVFEACDVSDRDGLAKVLAVHPVSGVVHLAGVVDDGVIGSLTPERLGGVFGPKVDAAWYLHELTAGMDLSAFVMFSSAAGVLGNAGQANYAAANTFLDGLAAHRRAQGLPGMALAWGLWSGDGMGGELSGADLRRMKQVGIEGLSAERGLELFDTAMGLDDPALVPIQLDL</sequence>
<dbReference type="InterPro" id="IPR042104">
    <property type="entry name" value="PKS_dehydratase_sf"/>
</dbReference>
<dbReference type="Gene3D" id="3.40.50.720">
    <property type="entry name" value="NAD(P)-binding Rossmann-like Domain"/>
    <property type="match status" value="1"/>
</dbReference>
<dbReference type="InterPro" id="IPR057326">
    <property type="entry name" value="KR_dom"/>
</dbReference>
<dbReference type="GO" id="GO:0016491">
    <property type="term" value="F:oxidoreductase activity"/>
    <property type="evidence" value="ECO:0007669"/>
    <property type="project" value="UniProtKB-KW"/>
</dbReference>
<dbReference type="SUPFAM" id="SSF51735">
    <property type="entry name" value="NAD(P)-binding Rossmann-fold domains"/>
    <property type="match status" value="2"/>
</dbReference>
<dbReference type="CDD" id="cd08956">
    <property type="entry name" value="KR_3_FAS_SDR_x"/>
    <property type="match status" value="1"/>
</dbReference>
<evidence type="ECO:0000313" key="5">
    <source>
        <dbReference type="Proteomes" id="UP001602322"/>
    </source>
</evidence>
<dbReference type="Pfam" id="PF14765">
    <property type="entry name" value="PS-DH"/>
    <property type="match status" value="1"/>
</dbReference>
<keyword evidence="1" id="KW-0808">Transferase</keyword>
<keyword evidence="4" id="KW-0560">Oxidoreductase</keyword>
<dbReference type="SMART" id="SM00822">
    <property type="entry name" value="PKS_KR"/>
    <property type="match status" value="1"/>
</dbReference>
<accession>A0ABW6XGW5</accession>
<dbReference type="PANTHER" id="PTHR43775">
    <property type="entry name" value="FATTY ACID SYNTHASE"/>
    <property type="match status" value="1"/>
</dbReference>
<dbReference type="EMBL" id="JBIBEG010000038">
    <property type="protein sequence ID" value="MFF5900981.1"/>
    <property type="molecule type" value="Genomic_DNA"/>
</dbReference>
<dbReference type="Gene3D" id="3.10.129.110">
    <property type="entry name" value="Polyketide synthase dehydratase"/>
    <property type="match status" value="1"/>
</dbReference>
<feature type="domain" description="Ketoreductase" evidence="3">
    <location>
        <begin position="310"/>
        <end position="486"/>
    </location>
</feature>
<dbReference type="InterPro" id="IPR050091">
    <property type="entry name" value="PKS_NRPS_Biosynth_Enz"/>
</dbReference>
<evidence type="ECO:0000256" key="2">
    <source>
        <dbReference type="ARBA" id="ARBA00023268"/>
    </source>
</evidence>
<feature type="non-terminal residue" evidence="4">
    <location>
        <position position="1"/>
    </location>
</feature>
<dbReference type="InterPro" id="IPR055123">
    <property type="entry name" value="SpnB-like_Rossmann"/>
</dbReference>
<evidence type="ECO:0000256" key="1">
    <source>
        <dbReference type="ARBA" id="ARBA00022679"/>
    </source>
</evidence>
<keyword evidence="2" id="KW-0511">Multifunctional enzyme</keyword>
<comment type="caution">
    <text evidence="4">The sequence shown here is derived from an EMBL/GenBank/DDBJ whole genome shotgun (WGS) entry which is preliminary data.</text>
</comment>
<dbReference type="RefSeq" id="WP_387909361.1">
    <property type="nucleotide sequence ID" value="NZ_JBIBEG010000038.1"/>
</dbReference>